<sequence length="60" mass="7159">MEKHKHCINCGLSIPPEESLCSEKCKEEFIKKRKKMIKSQQIFFIMMLLVIGVYAYQIFF</sequence>
<keyword evidence="1" id="KW-0472">Membrane</keyword>
<dbReference type="HOGENOM" id="CLU_202284_0_0_2"/>
<reference evidence="2" key="1">
    <citation type="submission" date="2007-06" db="EMBL/GenBank/DDBJ databases">
        <title>Complete sequence of Methanococcus vannielii SB.</title>
        <authorList>
            <consortium name="US DOE Joint Genome Institute"/>
            <person name="Copeland A."/>
            <person name="Lucas S."/>
            <person name="Lapidus A."/>
            <person name="Barry K."/>
            <person name="Glavina del Rio T."/>
            <person name="Dalin E."/>
            <person name="Tice H."/>
            <person name="Pitluck S."/>
            <person name="Chain P."/>
            <person name="Malfatti S."/>
            <person name="Shin M."/>
            <person name="Vergez L."/>
            <person name="Schmutz J."/>
            <person name="Larimer F."/>
            <person name="Land M."/>
            <person name="Hauser L."/>
            <person name="Kyrpides N."/>
            <person name="Anderson I."/>
            <person name="Sieprawska-Lupa M."/>
            <person name="Whitman W.B."/>
            <person name="Richardson P."/>
        </authorList>
    </citation>
    <scope>NUCLEOTIDE SEQUENCE [LARGE SCALE GENOMIC DNA]</scope>
    <source>
        <strain evidence="2">SB</strain>
    </source>
</reference>
<keyword evidence="1" id="KW-0812">Transmembrane</keyword>
<dbReference type="RefSeq" id="WP_012066183.1">
    <property type="nucleotide sequence ID" value="NC_009634.1"/>
</dbReference>
<dbReference type="AlphaFoldDB" id="A6URZ6"/>
<evidence type="ECO:0000256" key="1">
    <source>
        <dbReference type="SAM" id="Phobius"/>
    </source>
</evidence>
<dbReference type="KEGG" id="mvn:Mevan_1371"/>
<protein>
    <recommendedName>
        <fullName evidence="4">DUF2116 family Zn-ribbon domain-containing protein</fullName>
    </recommendedName>
</protein>
<organism evidence="2 3">
    <name type="scientific">Methanococcus vannielii (strain ATCC 35089 / DSM 1224 / JCM 13029 / OCM 148 / SB)</name>
    <dbReference type="NCBI Taxonomy" id="406327"/>
    <lineage>
        <taxon>Archaea</taxon>
        <taxon>Methanobacteriati</taxon>
        <taxon>Methanobacteriota</taxon>
        <taxon>Methanomada group</taxon>
        <taxon>Methanococci</taxon>
        <taxon>Methanococcales</taxon>
        <taxon>Methanococcaceae</taxon>
        <taxon>Methanococcus</taxon>
    </lineage>
</organism>
<evidence type="ECO:0008006" key="4">
    <source>
        <dbReference type="Google" id="ProtNLM"/>
    </source>
</evidence>
<evidence type="ECO:0000313" key="2">
    <source>
        <dbReference type="EMBL" id="ABR55268.1"/>
    </source>
</evidence>
<accession>A6URZ6</accession>
<dbReference type="InterPro" id="IPR019216">
    <property type="entry name" value="DUF2116_treble_clef"/>
</dbReference>
<evidence type="ECO:0000313" key="3">
    <source>
        <dbReference type="Proteomes" id="UP000001107"/>
    </source>
</evidence>
<dbReference type="Pfam" id="PF09889">
    <property type="entry name" value="DUF2116"/>
    <property type="match status" value="1"/>
</dbReference>
<dbReference type="GeneID" id="5325158"/>
<name>A6URZ6_METVS</name>
<gene>
    <name evidence="2" type="ordered locus">Mevan_1371</name>
</gene>
<feature type="transmembrane region" description="Helical" evidence="1">
    <location>
        <begin position="42"/>
        <end position="59"/>
    </location>
</feature>
<keyword evidence="3" id="KW-1185">Reference proteome</keyword>
<keyword evidence="1" id="KW-1133">Transmembrane helix</keyword>
<dbReference type="eggNOG" id="arCOG04390">
    <property type="taxonomic scope" value="Archaea"/>
</dbReference>
<proteinExistence type="predicted"/>
<dbReference type="Proteomes" id="UP000001107">
    <property type="component" value="Chromosome"/>
</dbReference>
<dbReference type="EMBL" id="CP000742">
    <property type="protein sequence ID" value="ABR55268.1"/>
    <property type="molecule type" value="Genomic_DNA"/>
</dbReference>